<feature type="domain" description="ABC-type transport auxiliary lipoprotein component" evidence="1">
    <location>
        <begin position="35"/>
        <end position="140"/>
    </location>
</feature>
<organism evidence="2 3">
    <name type="scientific">Craurococcus roseus</name>
    <dbReference type="NCBI Taxonomy" id="77585"/>
    <lineage>
        <taxon>Bacteria</taxon>
        <taxon>Pseudomonadati</taxon>
        <taxon>Pseudomonadota</taxon>
        <taxon>Alphaproteobacteria</taxon>
        <taxon>Acetobacterales</taxon>
        <taxon>Acetobacteraceae</taxon>
        <taxon>Craurococcus</taxon>
    </lineage>
</organism>
<dbReference type="SUPFAM" id="SSF159594">
    <property type="entry name" value="XCC0632-like"/>
    <property type="match status" value="1"/>
</dbReference>
<dbReference type="InterPro" id="IPR005586">
    <property type="entry name" value="ABC_trans_aux"/>
</dbReference>
<dbReference type="RefSeq" id="WP_343896927.1">
    <property type="nucleotide sequence ID" value="NZ_BAAAFZ010000060.1"/>
</dbReference>
<sequence length="216" mass="22991">MHFSRRRSLLLAPAVLGDAACSVLPSRPYQEVQRYALAPERPRREPPARRGPVLLLRTVRAAPGMDSRGLRTLGAGGQVDTAFYDEWAAPPVELVEEAMRQWLAASGLFSAVVSPGSRLRPGLVLEAELLRLQTEPRAGSARAGLAALLLEEPRDGGQARILGQFTPEGAAPLPGGARRDDAVPAGEAAAAMRDALAAALAALERDLRGAVRTRVR</sequence>
<evidence type="ECO:0000313" key="3">
    <source>
        <dbReference type="Proteomes" id="UP001501588"/>
    </source>
</evidence>
<evidence type="ECO:0000259" key="1">
    <source>
        <dbReference type="Pfam" id="PF03886"/>
    </source>
</evidence>
<name>A0ABN1FQJ3_9PROT</name>
<dbReference type="EMBL" id="BAAAFZ010000060">
    <property type="protein sequence ID" value="GAA0595718.1"/>
    <property type="molecule type" value="Genomic_DNA"/>
</dbReference>
<dbReference type="Proteomes" id="UP001501588">
    <property type="component" value="Unassembled WGS sequence"/>
</dbReference>
<dbReference type="Gene3D" id="3.40.50.10610">
    <property type="entry name" value="ABC-type transport auxiliary lipoprotein component"/>
    <property type="match status" value="1"/>
</dbReference>
<accession>A0ABN1FQJ3</accession>
<evidence type="ECO:0000313" key="2">
    <source>
        <dbReference type="EMBL" id="GAA0595718.1"/>
    </source>
</evidence>
<gene>
    <name evidence="2" type="ORF">GCM10009416_37580</name>
</gene>
<keyword evidence="3" id="KW-1185">Reference proteome</keyword>
<proteinExistence type="predicted"/>
<reference evidence="2 3" key="1">
    <citation type="journal article" date="2019" name="Int. J. Syst. Evol. Microbiol.">
        <title>The Global Catalogue of Microorganisms (GCM) 10K type strain sequencing project: providing services to taxonomists for standard genome sequencing and annotation.</title>
        <authorList>
            <consortium name="The Broad Institute Genomics Platform"/>
            <consortium name="The Broad Institute Genome Sequencing Center for Infectious Disease"/>
            <person name="Wu L."/>
            <person name="Ma J."/>
        </authorList>
    </citation>
    <scope>NUCLEOTIDE SEQUENCE [LARGE SCALE GENOMIC DNA]</scope>
    <source>
        <strain evidence="2 3">JCM 9933</strain>
    </source>
</reference>
<protein>
    <recommendedName>
        <fullName evidence="1">ABC-type transport auxiliary lipoprotein component domain-containing protein</fullName>
    </recommendedName>
</protein>
<comment type="caution">
    <text evidence="2">The sequence shown here is derived from an EMBL/GenBank/DDBJ whole genome shotgun (WGS) entry which is preliminary data.</text>
</comment>
<dbReference type="Pfam" id="PF03886">
    <property type="entry name" value="ABC_trans_aux"/>
    <property type="match status" value="1"/>
</dbReference>